<dbReference type="InterPro" id="IPR050707">
    <property type="entry name" value="HTH_MetabolicPath_Reg"/>
</dbReference>
<keyword evidence="1" id="KW-0805">Transcription regulation</keyword>
<dbReference type="PROSITE" id="PS51077">
    <property type="entry name" value="HTH_ICLR"/>
    <property type="match status" value="1"/>
</dbReference>
<dbReference type="Pfam" id="PF09339">
    <property type="entry name" value="HTH_IclR"/>
    <property type="match status" value="1"/>
</dbReference>
<accession>A0ABM6RRV1</accession>
<dbReference type="InterPro" id="IPR036388">
    <property type="entry name" value="WH-like_DNA-bd_sf"/>
</dbReference>
<feature type="domain" description="IclR-ED" evidence="5">
    <location>
        <begin position="69"/>
        <end position="253"/>
    </location>
</feature>
<dbReference type="Pfam" id="PF01614">
    <property type="entry name" value="IclR_C"/>
    <property type="match status" value="1"/>
</dbReference>
<keyword evidence="2" id="KW-0238">DNA-binding</keyword>
<sequence length="267" mass="30053">MSNSTIHSLSRGLRLLDYIAQYPEGVTVKWLSAATGIPLGTCYHLIKTMVEEGYVEKDKITLLYKLSYKIAYLYNQMRPALTVPDAIRSLSHEIVADLQETTYVAKWEHEEVIIEHIAEGNQAVKVRALYVGYRDHAFVHALGKAILSALPPRVLARYRQTHFPVARTARSHATDEQIVRELQITAERGYSLDVGEWEDGVCCCIGAPIFQYDGTIWGAVAISMPESRYDPRSEDTVHYLKKYAQAMSKYLGQPQSSRSSVPFLSGP</sequence>
<dbReference type="InterPro" id="IPR005471">
    <property type="entry name" value="Tscrpt_reg_IclR_N"/>
</dbReference>
<dbReference type="PROSITE" id="PS51078">
    <property type="entry name" value="ICLR_ED"/>
    <property type="match status" value="1"/>
</dbReference>
<dbReference type="PANTHER" id="PTHR30136:SF24">
    <property type="entry name" value="HTH-TYPE TRANSCRIPTIONAL REPRESSOR ALLR"/>
    <property type="match status" value="1"/>
</dbReference>
<evidence type="ECO:0000256" key="1">
    <source>
        <dbReference type="ARBA" id="ARBA00023015"/>
    </source>
</evidence>
<evidence type="ECO:0000259" key="4">
    <source>
        <dbReference type="PROSITE" id="PS51077"/>
    </source>
</evidence>
<proteinExistence type="predicted"/>
<dbReference type="Gene3D" id="3.30.450.40">
    <property type="match status" value="1"/>
</dbReference>
<keyword evidence="3" id="KW-0804">Transcription</keyword>
<evidence type="ECO:0000313" key="7">
    <source>
        <dbReference type="Proteomes" id="UP000325292"/>
    </source>
</evidence>
<evidence type="ECO:0000313" key="6">
    <source>
        <dbReference type="EMBL" id="AUW94134.1"/>
    </source>
</evidence>
<dbReference type="PANTHER" id="PTHR30136">
    <property type="entry name" value="HELIX-TURN-HELIX TRANSCRIPTIONAL REGULATOR, ICLR FAMILY"/>
    <property type="match status" value="1"/>
</dbReference>
<dbReference type="InterPro" id="IPR036390">
    <property type="entry name" value="WH_DNA-bd_sf"/>
</dbReference>
<dbReference type="Proteomes" id="UP000325292">
    <property type="component" value="Chromosome"/>
</dbReference>
<evidence type="ECO:0000256" key="3">
    <source>
        <dbReference type="ARBA" id="ARBA00023163"/>
    </source>
</evidence>
<dbReference type="SUPFAM" id="SSF46785">
    <property type="entry name" value="Winged helix' DNA-binding domain"/>
    <property type="match status" value="1"/>
</dbReference>
<organism evidence="6 7">
    <name type="scientific">Sulfobacillus thermotolerans</name>
    <dbReference type="NCBI Taxonomy" id="338644"/>
    <lineage>
        <taxon>Bacteria</taxon>
        <taxon>Bacillati</taxon>
        <taxon>Bacillota</taxon>
        <taxon>Clostridia</taxon>
        <taxon>Eubacteriales</taxon>
        <taxon>Clostridiales Family XVII. Incertae Sedis</taxon>
        <taxon>Sulfobacillus</taxon>
    </lineage>
</organism>
<dbReference type="EMBL" id="CP019454">
    <property type="protein sequence ID" value="AUW94134.1"/>
    <property type="molecule type" value="Genomic_DNA"/>
</dbReference>
<gene>
    <name evidence="6" type="ORF">BXT84_09345</name>
</gene>
<dbReference type="InterPro" id="IPR029016">
    <property type="entry name" value="GAF-like_dom_sf"/>
</dbReference>
<evidence type="ECO:0000259" key="5">
    <source>
        <dbReference type="PROSITE" id="PS51078"/>
    </source>
</evidence>
<reference evidence="6 7" key="1">
    <citation type="journal article" date="2019" name="Sci. Rep.">
        <title>Sulfobacillus thermotolerans: new insights into resistance and metabolic capacities of acidophilic chemolithotrophs.</title>
        <authorList>
            <person name="Panyushkina A.E."/>
            <person name="Babenko V.V."/>
            <person name="Nikitina A.S."/>
            <person name="Selezneva O.V."/>
            <person name="Tsaplina I.A."/>
            <person name="Letarova M.A."/>
            <person name="Kostryukova E.S."/>
            <person name="Letarov A.V."/>
        </authorList>
    </citation>
    <scope>NUCLEOTIDE SEQUENCE [LARGE SCALE GENOMIC DNA]</scope>
    <source>
        <strain evidence="6 7">Kr1</strain>
    </source>
</reference>
<evidence type="ECO:0000256" key="2">
    <source>
        <dbReference type="ARBA" id="ARBA00023125"/>
    </source>
</evidence>
<dbReference type="SUPFAM" id="SSF55781">
    <property type="entry name" value="GAF domain-like"/>
    <property type="match status" value="1"/>
</dbReference>
<feature type="domain" description="HTH iclR-type" evidence="4">
    <location>
        <begin position="6"/>
        <end position="68"/>
    </location>
</feature>
<name>A0ABM6RRV1_9FIRM</name>
<dbReference type="InterPro" id="IPR014757">
    <property type="entry name" value="Tscrpt_reg_IclR_C"/>
</dbReference>
<dbReference type="Gene3D" id="1.10.10.10">
    <property type="entry name" value="Winged helix-like DNA-binding domain superfamily/Winged helix DNA-binding domain"/>
    <property type="match status" value="1"/>
</dbReference>
<protein>
    <submittedName>
        <fullName evidence="6">IclR family transcriptional regulator</fullName>
    </submittedName>
</protein>
<keyword evidence="7" id="KW-1185">Reference proteome</keyword>
<dbReference type="SMART" id="SM00346">
    <property type="entry name" value="HTH_ICLR"/>
    <property type="match status" value="1"/>
</dbReference>